<accession>A0A8J5SRB4</accession>
<sequence>MGFFYTSFEERTTFISHGNTTARHAKEYEDLNLAQICGTIATDEKRHDTAYPKIVEKLFEIDPNYPVLAFDDMMRKKISTPAHLMCGRGGYDGLAKADEADPLVLGKGMTDKATLSGDFCDYSGAWRWGHRRETDTKGSSVERGSGCTPMTEEFCKLPSRGEHLLPAAATPGSRGPRVVSLAAAKPSRFAPDLRPPPHRSTLPQIEAFPAPSAPALPSDQLLSLVSVLFPHTLETRRLSSTDLHRTLSPNSPVAPSAKNPPSGEPASAVRRRRGPSPRPAPPSVEPCTVVHRASLRRPPRGPAPPRSEPRAAVRRDRRRAAVRQDRRRRGPIPALPSAETGAAVRRDSTSAPPSVEPCAAVHQASCRRPPRYCRLVVGMFQSTFIWTWVVST</sequence>
<protein>
    <recommendedName>
        <fullName evidence="4">Stearoyl-[acyl-carrier-protein] 9-desaturase</fullName>
    </recommendedName>
</protein>
<dbReference type="GO" id="GO:0045300">
    <property type="term" value="F:stearoyl-[ACP] desaturase activity"/>
    <property type="evidence" value="ECO:0007669"/>
    <property type="project" value="InterPro"/>
</dbReference>
<dbReference type="Proteomes" id="UP000729402">
    <property type="component" value="Unassembled WGS sequence"/>
</dbReference>
<dbReference type="EMBL" id="JAAALK010000285">
    <property type="protein sequence ID" value="KAG8065665.1"/>
    <property type="molecule type" value="Genomic_DNA"/>
</dbReference>
<evidence type="ECO:0000313" key="2">
    <source>
        <dbReference type="EMBL" id="KAG8065665.1"/>
    </source>
</evidence>
<evidence type="ECO:0000256" key="1">
    <source>
        <dbReference type="SAM" id="MobiDB-lite"/>
    </source>
</evidence>
<evidence type="ECO:0008006" key="4">
    <source>
        <dbReference type="Google" id="ProtNLM"/>
    </source>
</evidence>
<dbReference type="InterPro" id="IPR005067">
    <property type="entry name" value="Fatty_acid_desaturase-2"/>
</dbReference>
<comment type="caution">
    <text evidence="2">The sequence shown here is derived from an EMBL/GenBank/DDBJ whole genome shotgun (WGS) entry which is preliminary data.</text>
</comment>
<keyword evidence="3" id="KW-1185">Reference proteome</keyword>
<dbReference type="Pfam" id="PF03405">
    <property type="entry name" value="FA_desaturase_2"/>
    <property type="match status" value="1"/>
</dbReference>
<feature type="region of interest" description="Disordered" evidence="1">
    <location>
        <begin position="187"/>
        <end position="211"/>
    </location>
</feature>
<evidence type="ECO:0000313" key="3">
    <source>
        <dbReference type="Proteomes" id="UP000729402"/>
    </source>
</evidence>
<name>A0A8J5SRB4_ZIZPA</name>
<proteinExistence type="predicted"/>
<feature type="compositionally biased region" description="Basic residues" evidence="1">
    <location>
        <begin position="315"/>
        <end position="330"/>
    </location>
</feature>
<dbReference type="PANTHER" id="PTHR31155:SF11">
    <property type="entry name" value="STEAROYL-[ACYL-CARRIER-PROTEIN] 9-DESATURASE 5, CHLOROPLASTIC"/>
    <property type="match status" value="1"/>
</dbReference>
<reference evidence="2" key="1">
    <citation type="journal article" date="2021" name="bioRxiv">
        <title>Whole Genome Assembly and Annotation of Northern Wild Rice, Zizania palustris L., Supports a Whole Genome Duplication in the Zizania Genus.</title>
        <authorList>
            <person name="Haas M."/>
            <person name="Kono T."/>
            <person name="Macchietto M."/>
            <person name="Millas R."/>
            <person name="McGilp L."/>
            <person name="Shao M."/>
            <person name="Duquette J."/>
            <person name="Hirsch C.N."/>
            <person name="Kimball J."/>
        </authorList>
    </citation>
    <scope>NUCLEOTIDE SEQUENCE</scope>
    <source>
        <tissue evidence="2">Fresh leaf tissue</tissue>
    </source>
</reference>
<dbReference type="GO" id="GO:0009570">
    <property type="term" value="C:chloroplast stroma"/>
    <property type="evidence" value="ECO:0007669"/>
    <property type="project" value="TreeGrafter"/>
</dbReference>
<feature type="region of interest" description="Disordered" evidence="1">
    <location>
        <begin position="240"/>
        <end position="356"/>
    </location>
</feature>
<reference evidence="2" key="2">
    <citation type="submission" date="2021-02" db="EMBL/GenBank/DDBJ databases">
        <authorList>
            <person name="Kimball J.A."/>
            <person name="Haas M.W."/>
            <person name="Macchietto M."/>
            <person name="Kono T."/>
            <person name="Duquette J."/>
            <person name="Shao M."/>
        </authorList>
    </citation>
    <scope>NUCLEOTIDE SEQUENCE</scope>
    <source>
        <tissue evidence="2">Fresh leaf tissue</tissue>
    </source>
</reference>
<dbReference type="PANTHER" id="PTHR31155">
    <property type="entry name" value="ACYL- ACYL-CARRIER-PROTEIN DESATURASE-RELATED"/>
    <property type="match status" value="1"/>
</dbReference>
<dbReference type="GO" id="GO:0006631">
    <property type="term" value="P:fatty acid metabolic process"/>
    <property type="evidence" value="ECO:0007669"/>
    <property type="project" value="InterPro"/>
</dbReference>
<dbReference type="AlphaFoldDB" id="A0A8J5SRB4"/>
<organism evidence="2 3">
    <name type="scientific">Zizania palustris</name>
    <name type="common">Northern wild rice</name>
    <dbReference type="NCBI Taxonomy" id="103762"/>
    <lineage>
        <taxon>Eukaryota</taxon>
        <taxon>Viridiplantae</taxon>
        <taxon>Streptophyta</taxon>
        <taxon>Embryophyta</taxon>
        <taxon>Tracheophyta</taxon>
        <taxon>Spermatophyta</taxon>
        <taxon>Magnoliopsida</taxon>
        <taxon>Liliopsida</taxon>
        <taxon>Poales</taxon>
        <taxon>Poaceae</taxon>
        <taxon>BOP clade</taxon>
        <taxon>Oryzoideae</taxon>
        <taxon>Oryzeae</taxon>
        <taxon>Zizaniinae</taxon>
        <taxon>Zizania</taxon>
    </lineage>
</organism>
<gene>
    <name evidence="2" type="ORF">GUJ93_ZPchr0004g39833</name>
</gene>